<name>A0AAV3NY98_LITER</name>
<dbReference type="EMBL" id="BAABME010000512">
    <property type="protein sequence ID" value="GAA0143391.1"/>
    <property type="molecule type" value="Genomic_DNA"/>
</dbReference>
<evidence type="ECO:0000259" key="1">
    <source>
        <dbReference type="Pfam" id="PF13966"/>
    </source>
</evidence>
<accession>A0AAV3NY98</accession>
<protein>
    <recommendedName>
        <fullName evidence="1">Reverse transcriptase zinc-binding domain-containing protein</fullName>
    </recommendedName>
</protein>
<dbReference type="AlphaFoldDB" id="A0AAV3NY98"/>
<keyword evidence="3" id="KW-1185">Reference proteome</keyword>
<dbReference type="PANTHER" id="PTHR33116">
    <property type="entry name" value="REVERSE TRANSCRIPTASE ZINC-BINDING DOMAIN-CONTAINING PROTEIN-RELATED-RELATED"/>
    <property type="match status" value="1"/>
</dbReference>
<comment type="caution">
    <text evidence="2">The sequence shown here is derived from an EMBL/GenBank/DDBJ whole genome shotgun (WGS) entry which is preliminary data.</text>
</comment>
<organism evidence="2 3">
    <name type="scientific">Lithospermum erythrorhizon</name>
    <name type="common">Purple gromwell</name>
    <name type="synonym">Lithospermum officinale var. erythrorhizon</name>
    <dbReference type="NCBI Taxonomy" id="34254"/>
    <lineage>
        <taxon>Eukaryota</taxon>
        <taxon>Viridiplantae</taxon>
        <taxon>Streptophyta</taxon>
        <taxon>Embryophyta</taxon>
        <taxon>Tracheophyta</taxon>
        <taxon>Spermatophyta</taxon>
        <taxon>Magnoliopsida</taxon>
        <taxon>eudicotyledons</taxon>
        <taxon>Gunneridae</taxon>
        <taxon>Pentapetalae</taxon>
        <taxon>asterids</taxon>
        <taxon>lamiids</taxon>
        <taxon>Boraginales</taxon>
        <taxon>Boraginaceae</taxon>
        <taxon>Boraginoideae</taxon>
        <taxon>Lithospermeae</taxon>
        <taxon>Lithospermum</taxon>
    </lineage>
</organism>
<proteinExistence type="predicted"/>
<gene>
    <name evidence="2" type="ORF">LIER_04086</name>
</gene>
<evidence type="ECO:0000313" key="3">
    <source>
        <dbReference type="Proteomes" id="UP001454036"/>
    </source>
</evidence>
<dbReference type="Pfam" id="PF13966">
    <property type="entry name" value="zf-RVT"/>
    <property type="match status" value="1"/>
</dbReference>
<dbReference type="Proteomes" id="UP001454036">
    <property type="component" value="Unassembled WGS sequence"/>
</dbReference>
<sequence>MLWIKWVDSVRLRHESVWAYKKRDHDPCDWKKLLMVRPILYEFFRVEPGNGRDVFFWNDPWILVGSAWNWLTPNERSYLQIEANAKLSEVVSISMSRLRSQSSLWEKIRPRAAKVEWASEPECFFCDQHENRNHLFFECRFSGQIWKLMLQKMGCYTYVKSWEEEAIWCMQSLKGKRFRQRVKQLVFTTVVYDIWQQTNRCHGENLRPAEVVYHQVVAIIQGRVDTWRNVPKSKENWQFCLGWGFNHRILRS</sequence>
<dbReference type="PANTHER" id="PTHR33116:SF84">
    <property type="entry name" value="RNA-DIRECTED DNA POLYMERASE"/>
    <property type="match status" value="1"/>
</dbReference>
<feature type="domain" description="Reverse transcriptase zinc-binding" evidence="1">
    <location>
        <begin position="108"/>
        <end position="146"/>
    </location>
</feature>
<dbReference type="InterPro" id="IPR026960">
    <property type="entry name" value="RVT-Znf"/>
</dbReference>
<evidence type="ECO:0000313" key="2">
    <source>
        <dbReference type="EMBL" id="GAA0143391.1"/>
    </source>
</evidence>
<reference evidence="2 3" key="1">
    <citation type="submission" date="2024-01" db="EMBL/GenBank/DDBJ databases">
        <title>The complete chloroplast genome sequence of Lithospermum erythrorhizon: insights into the phylogenetic relationship among Boraginaceae species and the maternal lineages of purple gromwells.</title>
        <authorList>
            <person name="Okada T."/>
            <person name="Watanabe K."/>
        </authorList>
    </citation>
    <scope>NUCLEOTIDE SEQUENCE [LARGE SCALE GENOMIC DNA]</scope>
</reference>